<reference evidence="6" key="3">
    <citation type="submission" date="2025-09" db="UniProtKB">
        <authorList>
            <consortium name="Ensembl"/>
        </authorList>
    </citation>
    <scope>IDENTIFICATION</scope>
</reference>
<dbReference type="CTD" id="359830"/>
<dbReference type="GO" id="GO:0048919">
    <property type="term" value="P:posterior lateral line neuromast development"/>
    <property type="evidence" value="ECO:0007669"/>
    <property type="project" value="Ensembl"/>
</dbReference>
<dbReference type="GeneTree" id="ENSGT00940000158907"/>
<dbReference type="FunCoup" id="A0A3Q1J728">
    <property type="interactions" value="609"/>
</dbReference>
<keyword evidence="7" id="KW-1185">Reference proteome</keyword>
<dbReference type="PROSITE" id="PS51257">
    <property type="entry name" value="PROKAR_LIPOPROTEIN"/>
    <property type="match status" value="1"/>
</dbReference>
<dbReference type="PRINTS" id="PR00263">
    <property type="entry name" value="HBGFFGF"/>
</dbReference>
<dbReference type="OrthoDB" id="10008525at2759"/>
<keyword evidence="5" id="KW-0732">Signal</keyword>
<proteinExistence type="inferred from homology"/>
<keyword evidence="2" id="KW-0339">Growth factor</keyword>
<dbReference type="GO" id="GO:0035118">
    <property type="term" value="P:embryonic pectoral fin morphogenesis"/>
    <property type="evidence" value="ECO:0007669"/>
    <property type="project" value="Ensembl"/>
</dbReference>
<dbReference type="STRING" id="64144.ENSATEP00000027104"/>
<dbReference type="GeneID" id="113148649"/>
<accession>A0A3Q1J728</accession>
<dbReference type="PRINTS" id="PR00262">
    <property type="entry name" value="IL1HBGF"/>
</dbReference>
<dbReference type="SMART" id="SM00442">
    <property type="entry name" value="FGF"/>
    <property type="match status" value="1"/>
</dbReference>
<feature type="region of interest" description="Disordered" evidence="4">
    <location>
        <begin position="48"/>
        <end position="90"/>
    </location>
</feature>
<dbReference type="Pfam" id="PF00167">
    <property type="entry name" value="FGF"/>
    <property type="match status" value="1"/>
</dbReference>
<dbReference type="InterPro" id="IPR008996">
    <property type="entry name" value="IL1/FGF"/>
</dbReference>
<evidence type="ECO:0000313" key="6">
    <source>
        <dbReference type="Ensembl" id="ENSATEP00000027104.1"/>
    </source>
</evidence>
<protein>
    <recommendedName>
        <fullName evidence="3">Fibroblast growth factor</fullName>
        <shortName evidence="3">FGF</shortName>
    </recommendedName>
</protein>
<evidence type="ECO:0000256" key="5">
    <source>
        <dbReference type="SAM" id="SignalP"/>
    </source>
</evidence>
<dbReference type="RefSeq" id="XP_026196198.1">
    <property type="nucleotide sequence ID" value="XM_026340413.1"/>
</dbReference>
<reference evidence="6" key="2">
    <citation type="submission" date="2025-08" db="UniProtKB">
        <authorList>
            <consortium name="Ensembl"/>
        </authorList>
    </citation>
    <scope>IDENTIFICATION</scope>
</reference>
<dbReference type="GO" id="GO:0001889">
    <property type="term" value="P:liver development"/>
    <property type="evidence" value="ECO:0007669"/>
    <property type="project" value="Ensembl"/>
</dbReference>
<dbReference type="GO" id="GO:0048920">
    <property type="term" value="P:posterior lateral line neuromast primordium migration"/>
    <property type="evidence" value="ECO:0007669"/>
    <property type="project" value="Ensembl"/>
</dbReference>
<dbReference type="Proteomes" id="UP000265040">
    <property type="component" value="Chromosome 22"/>
</dbReference>
<dbReference type="FunFam" id="2.80.10.50:FF:000004">
    <property type="entry name" value="Fibroblast growth factor"/>
    <property type="match status" value="1"/>
</dbReference>
<dbReference type="GO" id="GO:0008083">
    <property type="term" value="F:growth factor activity"/>
    <property type="evidence" value="ECO:0007669"/>
    <property type="project" value="UniProtKB-KW"/>
</dbReference>
<dbReference type="CDD" id="cd23306">
    <property type="entry name" value="beta-trefoil_FGF7-like"/>
    <property type="match status" value="1"/>
</dbReference>
<evidence type="ECO:0000256" key="3">
    <source>
        <dbReference type="RuleBase" id="RU049442"/>
    </source>
</evidence>
<evidence type="ECO:0000313" key="7">
    <source>
        <dbReference type="Proteomes" id="UP000265040"/>
    </source>
</evidence>
<dbReference type="InParanoid" id="A0A3Q1J728"/>
<sequence>MCRWTVTQGAPVAWFSCCPCCRPPSFLLSLIFVLLLLLIGPSLSAPPSALSSPSDSEKNHNEPGGTPPHFFISHPPPSSSPAPVHASSARLPRATNVSSSSATAVGRHVRSSYNHLQGDVRRRKLFSYQKFFLRIDKKGKVNGTKSEDDPYSILEIKSVDVGVVAIRGLSSNYYLAISKKGELYGARDFGPDCRLIERIEENKYNTYASAEWRNKKKHMFVGLNANGKPMKGKKTRRKNTATHFLPIVVQPR</sequence>
<organism evidence="6 7">
    <name type="scientific">Anabas testudineus</name>
    <name type="common">Climbing perch</name>
    <name type="synonym">Anthias testudineus</name>
    <dbReference type="NCBI Taxonomy" id="64144"/>
    <lineage>
        <taxon>Eukaryota</taxon>
        <taxon>Metazoa</taxon>
        <taxon>Chordata</taxon>
        <taxon>Craniata</taxon>
        <taxon>Vertebrata</taxon>
        <taxon>Euteleostomi</taxon>
        <taxon>Actinopterygii</taxon>
        <taxon>Neopterygii</taxon>
        <taxon>Teleostei</taxon>
        <taxon>Neoteleostei</taxon>
        <taxon>Acanthomorphata</taxon>
        <taxon>Anabantaria</taxon>
        <taxon>Anabantiformes</taxon>
        <taxon>Anabantoidei</taxon>
        <taxon>Anabantidae</taxon>
        <taxon>Anabas</taxon>
    </lineage>
</organism>
<evidence type="ECO:0000256" key="2">
    <source>
        <dbReference type="ARBA" id="ARBA00023030"/>
    </source>
</evidence>
<dbReference type="OMA" id="DCHLIER"/>
<dbReference type="AlphaFoldDB" id="A0A3Q1J728"/>
<feature type="signal peptide" evidence="5">
    <location>
        <begin position="1"/>
        <end position="44"/>
    </location>
</feature>
<dbReference type="Ensembl" id="ENSATET00000027532.3">
    <property type="protein sequence ID" value="ENSATEP00000027104.1"/>
    <property type="gene ID" value="ENSATEG00000029507.2"/>
</dbReference>
<dbReference type="PANTHER" id="PTHR11486">
    <property type="entry name" value="FIBROBLAST GROWTH FACTOR"/>
    <property type="match status" value="1"/>
</dbReference>
<dbReference type="InterPro" id="IPR002209">
    <property type="entry name" value="Fibroblast_GF_fam"/>
</dbReference>
<comment type="similarity">
    <text evidence="1 3">Belongs to the heparin-binding growth factors family.</text>
</comment>
<feature type="chain" id="PRO_5018686235" description="Fibroblast growth factor" evidence="5">
    <location>
        <begin position="45"/>
        <end position="252"/>
    </location>
</feature>
<evidence type="ECO:0000256" key="1">
    <source>
        <dbReference type="ARBA" id="ARBA00007936"/>
    </source>
</evidence>
<dbReference type="GO" id="GO:0060021">
    <property type="term" value="P:roof of mouth development"/>
    <property type="evidence" value="ECO:0007669"/>
    <property type="project" value="Ensembl"/>
</dbReference>
<dbReference type="GO" id="GO:1902036">
    <property type="term" value="P:regulation of hematopoietic stem cell differentiation"/>
    <property type="evidence" value="ECO:0007669"/>
    <property type="project" value="Ensembl"/>
</dbReference>
<dbReference type="Gene3D" id="2.80.10.50">
    <property type="match status" value="1"/>
</dbReference>
<name>A0A3Q1J728_ANATE</name>
<dbReference type="GO" id="GO:0048794">
    <property type="term" value="P:swim bladder development"/>
    <property type="evidence" value="ECO:0007669"/>
    <property type="project" value="Ensembl"/>
</dbReference>
<dbReference type="SUPFAM" id="SSF50353">
    <property type="entry name" value="Cytokine"/>
    <property type="match status" value="1"/>
</dbReference>
<evidence type="ECO:0000256" key="4">
    <source>
        <dbReference type="SAM" id="MobiDB-lite"/>
    </source>
</evidence>
<dbReference type="PROSITE" id="PS00247">
    <property type="entry name" value="HBGF_FGF"/>
    <property type="match status" value="1"/>
</dbReference>
<reference evidence="6" key="1">
    <citation type="submission" date="2021-04" db="EMBL/GenBank/DDBJ databases">
        <authorList>
            <consortium name="Wellcome Sanger Institute Data Sharing"/>
        </authorList>
    </citation>
    <scope>NUCLEOTIDE SEQUENCE [LARGE SCALE GENOMIC DNA]</scope>
</reference>